<evidence type="ECO:0000256" key="1">
    <source>
        <dbReference type="SAM" id="Phobius"/>
    </source>
</evidence>
<organism evidence="2 3">
    <name type="scientific">Cupriavidus pinatubonensis</name>
    <dbReference type="NCBI Taxonomy" id="248026"/>
    <lineage>
        <taxon>Bacteria</taxon>
        <taxon>Pseudomonadati</taxon>
        <taxon>Pseudomonadota</taxon>
        <taxon>Betaproteobacteria</taxon>
        <taxon>Burkholderiales</taxon>
        <taxon>Burkholderiaceae</taxon>
        <taxon>Cupriavidus</taxon>
    </lineage>
</organism>
<proteinExistence type="predicted"/>
<gene>
    <name evidence="2" type="ORF">LMG23994_01879</name>
</gene>
<keyword evidence="1" id="KW-0812">Transmembrane</keyword>
<dbReference type="Proteomes" id="UP000701702">
    <property type="component" value="Unassembled WGS sequence"/>
</dbReference>
<feature type="transmembrane region" description="Helical" evidence="1">
    <location>
        <begin position="12"/>
        <end position="30"/>
    </location>
</feature>
<dbReference type="RefSeq" id="WP_224001600.1">
    <property type="nucleotide sequence ID" value="NZ_CAJZAF010000008.1"/>
</dbReference>
<protein>
    <submittedName>
        <fullName evidence="2">Uncharacterized protein</fullName>
    </submittedName>
</protein>
<keyword evidence="3" id="KW-1185">Reference proteome</keyword>
<evidence type="ECO:0000313" key="2">
    <source>
        <dbReference type="EMBL" id="CAG9170395.1"/>
    </source>
</evidence>
<dbReference type="EMBL" id="CAJZAF010000008">
    <property type="protein sequence ID" value="CAG9170395.1"/>
    <property type="molecule type" value="Genomic_DNA"/>
</dbReference>
<reference evidence="2 3" key="1">
    <citation type="submission" date="2021-08" db="EMBL/GenBank/DDBJ databases">
        <authorList>
            <person name="Peeters C."/>
        </authorList>
    </citation>
    <scope>NUCLEOTIDE SEQUENCE [LARGE SCALE GENOMIC DNA]</scope>
    <source>
        <strain evidence="2 3">LMG 23994</strain>
    </source>
</reference>
<accession>A0ABN7YEE5</accession>
<comment type="caution">
    <text evidence="2">The sequence shown here is derived from an EMBL/GenBank/DDBJ whole genome shotgun (WGS) entry which is preliminary data.</text>
</comment>
<evidence type="ECO:0000313" key="3">
    <source>
        <dbReference type="Proteomes" id="UP000701702"/>
    </source>
</evidence>
<name>A0ABN7YEE5_9BURK</name>
<keyword evidence="1" id="KW-0472">Membrane</keyword>
<sequence length="60" mass="6578">METSKRKPLTDGQMALAISIALAGGAIPVYLAIKGNPWPCVALFVASQAYLMFRRRQLNK</sequence>
<keyword evidence="1" id="KW-1133">Transmembrane helix</keyword>